<feature type="transmembrane region" description="Helical" evidence="1">
    <location>
        <begin position="37"/>
        <end position="58"/>
    </location>
</feature>
<reference evidence="2 3" key="1">
    <citation type="submission" date="2016-10" db="EMBL/GenBank/DDBJ databases">
        <authorList>
            <person name="de Groot N.N."/>
        </authorList>
    </citation>
    <scope>NUCLEOTIDE SEQUENCE [LARGE SCALE GENOMIC DNA]</scope>
    <source>
        <strain evidence="2 3">DSM 43019</strain>
    </source>
</reference>
<dbReference type="RefSeq" id="WP_093622061.1">
    <property type="nucleotide sequence ID" value="NZ_BOMT01000093.1"/>
</dbReference>
<feature type="transmembrane region" description="Helical" evidence="1">
    <location>
        <begin position="6"/>
        <end position="25"/>
    </location>
</feature>
<feature type="transmembrane region" description="Helical" evidence="1">
    <location>
        <begin position="100"/>
        <end position="119"/>
    </location>
</feature>
<feature type="transmembrane region" description="Helical" evidence="1">
    <location>
        <begin position="159"/>
        <end position="177"/>
    </location>
</feature>
<dbReference type="STRING" id="35752.SAMN05421541_13129"/>
<dbReference type="AlphaFoldDB" id="A0A1I2MRZ5"/>
<accession>A0A1I2MRZ5</accession>
<proteinExistence type="predicted"/>
<evidence type="ECO:0000313" key="3">
    <source>
        <dbReference type="Proteomes" id="UP000199645"/>
    </source>
</evidence>
<dbReference type="Proteomes" id="UP000199645">
    <property type="component" value="Unassembled WGS sequence"/>
</dbReference>
<feature type="transmembrane region" description="Helical" evidence="1">
    <location>
        <begin position="131"/>
        <end position="152"/>
    </location>
</feature>
<keyword evidence="1" id="KW-0812">Transmembrane</keyword>
<dbReference type="OrthoDB" id="3295034at2"/>
<feature type="transmembrane region" description="Helical" evidence="1">
    <location>
        <begin position="70"/>
        <end position="88"/>
    </location>
</feature>
<dbReference type="EMBL" id="FONV01000031">
    <property type="protein sequence ID" value="SFF92267.1"/>
    <property type="molecule type" value="Genomic_DNA"/>
</dbReference>
<dbReference type="Gene3D" id="2.30.30.110">
    <property type="match status" value="1"/>
</dbReference>
<protein>
    <submittedName>
        <fullName evidence="2">Uncharacterized protein</fullName>
    </submittedName>
</protein>
<evidence type="ECO:0000256" key="1">
    <source>
        <dbReference type="SAM" id="Phobius"/>
    </source>
</evidence>
<dbReference type="InterPro" id="IPR011067">
    <property type="entry name" value="Plasmid_toxin/cell-grow_inhib"/>
</dbReference>
<sequence length="344" mass="36258">MELLSGTSALFVITLMIVGVLLGVILQDRIGYFLRPIGLLVAPITVAVYGAAALLLAAPADLLIAAPESAAEVWLDVLIAGGVALLVARRLRPRRAEPPAALAVRALVLLAGCTGTRYLAHVAGYPVDAFWPAAAISLAAFLLITTAFVLVRRPGVLPLVTRAFVALALAGLVAAWAAANSEPVFAGPETASARTMWVMLLVEPLVLLAAILLAVALIRHFAPGVLPATGRTPAAGEIWNAFVTFEEDDSVGKDRPVLVLSGGDTVTVLKITSQDKGHLDGFLPLPRNRTGGVLVKDSWLDLTPVPVAADAFRSYRGPAPSWLLADLRRRELLPAGGGPRWLRR</sequence>
<keyword evidence="1" id="KW-1133">Transmembrane helix</keyword>
<organism evidence="2 3">
    <name type="scientific">Actinoplanes philippinensis</name>
    <dbReference type="NCBI Taxonomy" id="35752"/>
    <lineage>
        <taxon>Bacteria</taxon>
        <taxon>Bacillati</taxon>
        <taxon>Actinomycetota</taxon>
        <taxon>Actinomycetes</taxon>
        <taxon>Micromonosporales</taxon>
        <taxon>Micromonosporaceae</taxon>
        <taxon>Actinoplanes</taxon>
    </lineage>
</organism>
<name>A0A1I2MRZ5_9ACTN</name>
<gene>
    <name evidence="2" type="ORF">SAMN05421541_13129</name>
</gene>
<feature type="transmembrane region" description="Helical" evidence="1">
    <location>
        <begin position="197"/>
        <end position="218"/>
    </location>
</feature>
<keyword evidence="1" id="KW-0472">Membrane</keyword>
<keyword evidence="3" id="KW-1185">Reference proteome</keyword>
<evidence type="ECO:0000313" key="2">
    <source>
        <dbReference type="EMBL" id="SFF92267.1"/>
    </source>
</evidence>